<feature type="compositionally biased region" description="Basic and acidic residues" evidence="1">
    <location>
        <begin position="213"/>
        <end position="223"/>
    </location>
</feature>
<reference evidence="2 3" key="1">
    <citation type="submission" date="2021-04" db="EMBL/GenBank/DDBJ databases">
        <authorList>
            <person name="Bliznina A."/>
        </authorList>
    </citation>
    <scope>NUCLEOTIDE SEQUENCE [LARGE SCALE GENOMIC DNA]</scope>
</reference>
<proteinExistence type="predicted"/>
<organism evidence="2 3">
    <name type="scientific">Oikopleura dioica</name>
    <name type="common">Tunicate</name>
    <dbReference type="NCBI Taxonomy" id="34765"/>
    <lineage>
        <taxon>Eukaryota</taxon>
        <taxon>Metazoa</taxon>
        <taxon>Chordata</taxon>
        <taxon>Tunicata</taxon>
        <taxon>Appendicularia</taxon>
        <taxon>Copelata</taxon>
        <taxon>Oikopleuridae</taxon>
        <taxon>Oikopleura</taxon>
    </lineage>
</organism>
<accession>A0ABN7SL11</accession>
<gene>
    <name evidence="2" type="ORF">OKIOD_LOCUS9578</name>
</gene>
<dbReference type="Gene3D" id="3.40.1440.10">
    <property type="entry name" value="GIY-YIG endonuclease"/>
    <property type="match status" value="1"/>
</dbReference>
<feature type="compositionally biased region" description="Basic residues" evidence="1">
    <location>
        <begin position="224"/>
        <end position="234"/>
    </location>
</feature>
<evidence type="ECO:0000313" key="2">
    <source>
        <dbReference type="EMBL" id="CAG5103530.1"/>
    </source>
</evidence>
<feature type="region of interest" description="Disordered" evidence="1">
    <location>
        <begin position="212"/>
        <end position="234"/>
    </location>
</feature>
<evidence type="ECO:0000256" key="1">
    <source>
        <dbReference type="SAM" id="MobiDB-lite"/>
    </source>
</evidence>
<dbReference type="Proteomes" id="UP001158576">
    <property type="component" value="Chromosome 1"/>
</dbReference>
<keyword evidence="3" id="KW-1185">Reference proteome</keyword>
<protein>
    <submittedName>
        <fullName evidence="2">Oidioi.mRNA.OKI2018_I69.chr1.g813.t1.cds</fullName>
    </submittedName>
</protein>
<dbReference type="EMBL" id="OU015566">
    <property type="protein sequence ID" value="CAG5103530.1"/>
    <property type="molecule type" value="Genomic_DNA"/>
</dbReference>
<sequence length="234" mass="27479">MSENHNIKYNPLFASQSSIDSFESEIDDQDEFWDFDEKLGLGVECRRKRRNEAQKRCTYCTKIVPQITEFISQTGENHVIRQSLFCDSKNVIYLATCKKCNLSSVGSSINFKNRLQSYKRNILERIGDTAFETHMRKIHSRVKDPLSIVEIVPIRKYDPRTHNASHLRAHETLWMNRLNTLEKGLNKREEKSICSCVDYEREESLILNHLAKSVHDTQKEPRRSPRNKKSVNYK</sequence>
<dbReference type="InterPro" id="IPR035901">
    <property type="entry name" value="GIY-YIG_endonuc_sf"/>
</dbReference>
<name>A0ABN7SL11_OIKDI</name>
<evidence type="ECO:0000313" key="3">
    <source>
        <dbReference type="Proteomes" id="UP001158576"/>
    </source>
</evidence>